<keyword evidence="4" id="KW-1185">Reference proteome</keyword>
<organism>
    <name type="scientific">Pediculus humanus subsp. corporis</name>
    <name type="common">Body louse</name>
    <dbReference type="NCBI Taxonomy" id="121224"/>
    <lineage>
        <taxon>Eukaryota</taxon>
        <taxon>Metazoa</taxon>
        <taxon>Ecdysozoa</taxon>
        <taxon>Arthropoda</taxon>
        <taxon>Hexapoda</taxon>
        <taxon>Insecta</taxon>
        <taxon>Pterygota</taxon>
        <taxon>Neoptera</taxon>
        <taxon>Paraneoptera</taxon>
        <taxon>Psocodea</taxon>
        <taxon>Troctomorpha</taxon>
        <taxon>Phthiraptera</taxon>
        <taxon>Anoplura</taxon>
        <taxon>Pediculidae</taxon>
        <taxon>Pediculus</taxon>
    </lineage>
</organism>
<gene>
    <name evidence="3" type="primary">8235204</name>
    <name evidence="2" type="ORF">Phum_PHUM255330</name>
</gene>
<name>E0VK27_PEDHC</name>
<dbReference type="EMBL" id="DS235237">
    <property type="protein sequence ID" value="EEB13733.1"/>
    <property type="molecule type" value="Genomic_DNA"/>
</dbReference>
<evidence type="ECO:0000256" key="1">
    <source>
        <dbReference type="SAM" id="Coils"/>
    </source>
</evidence>
<evidence type="ECO:0000313" key="2">
    <source>
        <dbReference type="EMBL" id="EEB13733.1"/>
    </source>
</evidence>
<dbReference type="AlphaFoldDB" id="E0VK27"/>
<dbReference type="HOGENOM" id="CLU_1196104_0_0_1"/>
<dbReference type="EnsemblMetazoa" id="PHUM255330-RA">
    <property type="protein sequence ID" value="PHUM255330-PA"/>
    <property type="gene ID" value="PHUM255330"/>
</dbReference>
<dbReference type="KEGG" id="phu:Phum_PHUM255330"/>
<reference evidence="2" key="2">
    <citation type="submission" date="2007-04" db="EMBL/GenBank/DDBJ databases">
        <title>The genome of the human body louse.</title>
        <authorList>
            <consortium name="The Human Body Louse Genome Consortium"/>
            <person name="Kirkness E."/>
            <person name="Walenz B."/>
            <person name="Hass B."/>
            <person name="Bruggner R."/>
            <person name="Strausberg R."/>
        </authorList>
    </citation>
    <scope>NUCLEOTIDE SEQUENCE</scope>
    <source>
        <strain evidence="2">USDA</strain>
    </source>
</reference>
<reference evidence="3" key="3">
    <citation type="submission" date="2020-05" db="UniProtKB">
        <authorList>
            <consortium name="EnsemblMetazoa"/>
        </authorList>
    </citation>
    <scope>IDENTIFICATION</scope>
    <source>
        <strain evidence="3">USDA</strain>
    </source>
</reference>
<sequence>MSVKEICDVQYESTTSTLDETVENVVQVEKLDEKNQCLIIENENKKKYLQQLEIEKSQIDGQLTAMKLRNAACQKEHINLRNGITVVKYQIEKIKEKIDETKKREIKDLEEFEKTVDEITEKFKSGSRIYNREKLMEKIKEENDKREELVKKINDVKENYLNYLKENGLNEKKNGDGDDDDDLIDCINSNSELFSIREMTKTLDKVIFDIKNLIMIMTTDTKNDGIETEGNE</sequence>
<keyword evidence="1" id="KW-0175">Coiled coil</keyword>
<dbReference type="RefSeq" id="XP_002426471.1">
    <property type="nucleotide sequence ID" value="XM_002426426.1"/>
</dbReference>
<evidence type="ECO:0000313" key="3">
    <source>
        <dbReference type="EnsemblMetazoa" id="PHUM255330-PA"/>
    </source>
</evidence>
<proteinExistence type="predicted"/>
<evidence type="ECO:0000313" key="4">
    <source>
        <dbReference type="Proteomes" id="UP000009046"/>
    </source>
</evidence>
<dbReference type="GeneID" id="8235204"/>
<accession>E0VK27</accession>
<feature type="coiled-coil region" evidence="1">
    <location>
        <begin position="49"/>
        <end position="166"/>
    </location>
</feature>
<protein>
    <submittedName>
        <fullName evidence="2 3">Uncharacterized protein</fullName>
    </submittedName>
</protein>
<dbReference type="Proteomes" id="UP000009046">
    <property type="component" value="Unassembled WGS sequence"/>
</dbReference>
<reference evidence="2" key="1">
    <citation type="submission" date="2007-04" db="EMBL/GenBank/DDBJ databases">
        <title>Annotation of Pediculus humanus corporis strain USDA.</title>
        <authorList>
            <person name="Kirkness E."/>
            <person name="Hannick L."/>
            <person name="Hass B."/>
            <person name="Bruggner R."/>
            <person name="Lawson D."/>
            <person name="Bidwell S."/>
            <person name="Joardar V."/>
            <person name="Caler E."/>
            <person name="Walenz B."/>
            <person name="Inman J."/>
            <person name="Schobel S."/>
            <person name="Galinsky K."/>
            <person name="Amedeo P."/>
            <person name="Strausberg R."/>
        </authorList>
    </citation>
    <scope>NUCLEOTIDE SEQUENCE</scope>
    <source>
        <strain evidence="2">USDA</strain>
    </source>
</reference>
<dbReference type="EMBL" id="AAZO01002962">
    <property type="status" value="NOT_ANNOTATED_CDS"/>
    <property type="molecule type" value="Genomic_DNA"/>
</dbReference>
<dbReference type="InParanoid" id="E0VK27"/>
<dbReference type="VEuPathDB" id="VectorBase:PHUM255330"/>
<dbReference type="CTD" id="8235204"/>